<keyword evidence="1" id="KW-1133">Transmembrane helix</keyword>
<protein>
    <submittedName>
        <fullName evidence="2">Uncharacterized protein</fullName>
    </submittedName>
</protein>
<name>A0A6J5NXT2_9CAUD</name>
<dbReference type="EMBL" id="LR796760">
    <property type="protein sequence ID" value="CAB4164450.1"/>
    <property type="molecule type" value="Genomic_DNA"/>
</dbReference>
<gene>
    <name evidence="2" type="ORF">UFOVP831_38</name>
</gene>
<organism evidence="2">
    <name type="scientific">uncultured Caudovirales phage</name>
    <dbReference type="NCBI Taxonomy" id="2100421"/>
    <lineage>
        <taxon>Viruses</taxon>
        <taxon>Duplodnaviria</taxon>
        <taxon>Heunggongvirae</taxon>
        <taxon>Uroviricota</taxon>
        <taxon>Caudoviricetes</taxon>
        <taxon>Peduoviridae</taxon>
        <taxon>Maltschvirus</taxon>
        <taxon>Maltschvirus maltsch</taxon>
    </lineage>
</organism>
<keyword evidence="1" id="KW-0812">Transmembrane</keyword>
<sequence length="74" mass="8534">MNYFEQQKQKQIKKENQEKIGLVALVLTFIFFALSFLNFASIDYDTSIFNFPLFATTLILGFTSGCVSLHFLNK</sequence>
<accession>A0A6J5NXT2</accession>
<proteinExistence type="predicted"/>
<reference evidence="2" key="1">
    <citation type="submission" date="2020-04" db="EMBL/GenBank/DDBJ databases">
        <authorList>
            <person name="Chiriac C."/>
            <person name="Salcher M."/>
            <person name="Ghai R."/>
            <person name="Kavagutti S V."/>
        </authorList>
    </citation>
    <scope>NUCLEOTIDE SEQUENCE</scope>
</reference>
<keyword evidence="1" id="KW-0472">Membrane</keyword>
<feature type="transmembrane region" description="Helical" evidence="1">
    <location>
        <begin position="48"/>
        <end position="72"/>
    </location>
</feature>
<feature type="transmembrane region" description="Helical" evidence="1">
    <location>
        <begin position="20"/>
        <end position="42"/>
    </location>
</feature>
<evidence type="ECO:0000256" key="1">
    <source>
        <dbReference type="SAM" id="Phobius"/>
    </source>
</evidence>
<evidence type="ECO:0000313" key="2">
    <source>
        <dbReference type="EMBL" id="CAB4164450.1"/>
    </source>
</evidence>